<reference evidence="1 2" key="1">
    <citation type="submission" date="2019-03" db="EMBL/GenBank/DDBJ databases">
        <title>Single cell metagenomics reveals metabolic interactions within the superorganism composed of flagellate Streblomastix strix and complex community of Bacteroidetes bacteria on its surface.</title>
        <authorList>
            <person name="Treitli S.C."/>
            <person name="Kolisko M."/>
            <person name="Husnik F."/>
            <person name="Keeling P."/>
            <person name="Hampl V."/>
        </authorList>
    </citation>
    <scope>NUCLEOTIDE SEQUENCE [LARGE SCALE GENOMIC DNA]</scope>
    <source>
        <strain evidence="1">ST1C</strain>
    </source>
</reference>
<sequence>QNARLLLLDGRLKLGYVDGDAKKRY</sequence>
<dbReference type="AlphaFoldDB" id="A0A5J4TG62"/>
<proteinExistence type="predicted"/>
<feature type="non-terminal residue" evidence="1">
    <location>
        <position position="1"/>
    </location>
</feature>
<gene>
    <name evidence="1" type="ORF">EZS28_048017</name>
</gene>
<dbReference type="Proteomes" id="UP000324800">
    <property type="component" value="Unassembled WGS sequence"/>
</dbReference>
<evidence type="ECO:0000313" key="2">
    <source>
        <dbReference type="Proteomes" id="UP000324800"/>
    </source>
</evidence>
<comment type="caution">
    <text evidence="1">The sequence shown here is derived from an EMBL/GenBank/DDBJ whole genome shotgun (WGS) entry which is preliminary data.</text>
</comment>
<name>A0A5J4TG62_9EUKA</name>
<protein>
    <submittedName>
        <fullName evidence="1">Uncharacterized protein</fullName>
    </submittedName>
</protein>
<dbReference type="EMBL" id="SNRW01032942">
    <property type="protein sequence ID" value="KAA6356455.1"/>
    <property type="molecule type" value="Genomic_DNA"/>
</dbReference>
<accession>A0A5J4TG62</accession>
<organism evidence="1 2">
    <name type="scientific">Streblomastix strix</name>
    <dbReference type="NCBI Taxonomy" id="222440"/>
    <lineage>
        <taxon>Eukaryota</taxon>
        <taxon>Metamonada</taxon>
        <taxon>Preaxostyla</taxon>
        <taxon>Oxymonadida</taxon>
        <taxon>Streblomastigidae</taxon>
        <taxon>Streblomastix</taxon>
    </lineage>
</organism>
<evidence type="ECO:0000313" key="1">
    <source>
        <dbReference type="EMBL" id="KAA6356455.1"/>
    </source>
</evidence>